<dbReference type="InterPro" id="IPR026739">
    <property type="entry name" value="AP_beta"/>
</dbReference>
<dbReference type="InterPro" id="IPR011989">
    <property type="entry name" value="ARM-like"/>
</dbReference>
<dbReference type="FunFam" id="3.40.640.10:FF:000064">
    <property type="entry name" value="Aspartate aminotransferase"/>
    <property type="match status" value="1"/>
</dbReference>
<evidence type="ECO:0000256" key="2">
    <source>
        <dbReference type="ARBA" id="ARBA00004308"/>
    </source>
</evidence>
<evidence type="ECO:0000256" key="7">
    <source>
        <dbReference type="ARBA" id="ARBA00022576"/>
    </source>
</evidence>
<dbReference type="Proteomes" id="UP001187682">
    <property type="component" value="Unassembled WGS sequence"/>
</dbReference>
<keyword evidence="11" id="KW-0472">Membrane</keyword>
<dbReference type="PRINTS" id="PR00799">
    <property type="entry name" value="TRANSAMINASE"/>
</dbReference>
<gene>
    <name evidence="15" type="ORF">DNG_05904</name>
</gene>
<dbReference type="InterPro" id="IPR004839">
    <property type="entry name" value="Aminotransferase_I/II_large"/>
</dbReference>
<keyword evidence="9" id="KW-0663">Pyridoxal phosphate</keyword>
<evidence type="ECO:0000313" key="16">
    <source>
        <dbReference type="Proteomes" id="UP001187682"/>
    </source>
</evidence>
<dbReference type="GO" id="GO:0016192">
    <property type="term" value="P:vesicle-mediated transport"/>
    <property type="evidence" value="ECO:0007669"/>
    <property type="project" value="InterPro"/>
</dbReference>
<evidence type="ECO:0000313" key="15">
    <source>
        <dbReference type="EMBL" id="SPO03222.1"/>
    </source>
</evidence>
<keyword evidence="8 12" id="KW-0808">Transferase</keyword>
<reference evidence="15" key="1">
    <citation type="submission" date="2018-03" db="EMBL/GenBank/DDBJ databases">
        <authorList>
            <person name="Guldener U."/>
        </authorList>
    </citation>
    <scope>NUCLEOTIDE SEQUENCE</scope>
</reference>
<dbReference type="InterPro" id="IPR015424">
    <property type="entry name" value="PyrdxlP-dep_Trfase"/>
</dbReference>
<comment type="miscellaneous">
    <text evidence="12">In eukaryotes there are cytoplasmic, mitochondrial and chloroplastic isozymes.</text>
</comment>
<comment type="catalytic activity">
    <reaction evidence="12">
        <text>L-aspartate + 2-oxoglutarate = oxaloacetate + L-glutamate</text>
        <dbReference type="Rhea" id="RHEA:21824"/>
        <dbReference type="ChEBI" id="CHEBI:16452"/>
        <dbReference type="ChEBI" id="CHEBI:16810"/>
        <dbReference type="ChEBI" id="CHEBI:29985"/>
        <dbReference type="ChEBI" id="CHEBI:29991"/>
        <dbReference type="EC" id="2.6.1.1"/>
    </reaction>
</comment>
<dbReference type="InterPro" id="IPR002553">
    <property type="entry name" value="Clathrin/coatomer_adapt-like_N"/>
</dbReference>
<dbReference type="EMBL" id="ONZQ02000008">
    <property type="protein sequence ID" value="SPO03222.1"/>
    <property type="molecule type" value="Genomic_DNA"/>
</dbReference>
<evidence type="ECO:0000256" key="9">
    <source>
        <dbReference type="ARBA" id="ARBA00022898"/>
    </source>
</evidence>
<comment type="similarity">
    <text evidence="4">Belongs to the class-I pyridoxal-phosphate-dependent aminotransferase family.</text>
</comment>
<dbReference type="PROSITE" id="PS00105">
    <property type="entry name" value="AA_TRANSFER_CLASS_1"/>
    <property type="match status" value="1"/>
</dbReference>
<comment type="subunit">
    <text evidence="5 12">Homodimer.</text>
</comment>
<dbReference type="GO" id="GO:0012505">
    <property type="term" value="C:endomembrane system"/>
    <property type="evidence" value="ECO:0007669"/>
    <property type="project" value="UniProtKB-SubCell"/>
</dbReference>
<evidence type="ECO:0000256" key="12">
    <source>
        <dbReference type="RuleBase" id="RU000480"/>
    </source>
</evidence>
<name>A0AAE8N1R6_9PEZI</name>
<evidence type="ECO:0000256" key="6">
    <source>
        <dbReference type="ARBA" id="ARBA00022448"/>
    </source>
</evidence>
<dbReference type="Gene3D" id="3.90.1150.10">
    <property type="entry name" value="Aspartate Aminotransferase, domain 1"/>
    <property type="match status" value="1"/>
</dbReference>
<comment type="similarity">
    <text evidence="3">Belongs to the adaptor complexes large subunit family.</text>
</comment>
<feature type="domain" description="Aminotransferase class I/classII large" evidence="13">
    <location>
        <begin position="714"/>
        <end position="1087"/>
    </location>
</feature>
<dbReference type="SUPFAM" id="SSF48371">
    <property type="entry name" value="ARM repeat"/>
    <property type="match status" value="1"/>
</dbReference>
<comment type="subcellular location">
    <subcellularLocation>
        <location evidence="2">Endomembrane system</location>
    </subcellularLocation>
</comment>
<dbReference type="FunFam" id="3.90.1150.10:FF:000001">
    <property type="entry name" value="Aspartate aminotransferase"/>
    <property type="match status" value="1"/>
</dbReference>
<dbReference type="GO" id="GO:0004069">
    <property type="term" value="F:L-aspartate:2-oxoglutarate aminotransferase activity"/>
    <property type="evidence" value="ECO:0007669"/>
    <property type="project" value="UniProtKB-EC"/>
</dbReference>
<evidence type="ECO:0000256" key="11">
    <source>
        <dbReference type="ARBA" id="ARBA00023136"/>
    </source>
</evidence>
<dbReference type="InterPro" id="IPR015422">
    <property type="entry name" value="PyrdxlP-dep_Trfase_small"/>
</dbReference>
<keyword evidence="16" id="KW-1185">Reference proteome</keyword>
<keyword evidence="10" id="KW-0653">Protein transport</keyword>
<dbReference type="GO" id="GO:0030117">
    <property type="term" value="C:membrane coat"/>
    <property type="evidence" value="ECO:0007669"/>
    <property type="project" value="InterPro"/>
</dbReference>
<evidence type="ECO:0000259" key="13">
    <source>
        <dbReference type="Pfam" id="PF00155"/>
    </source>
</evidence>
<dbReference type="NCBIfam" id="NF006719">
    <property type="entry name" value="PRK09257.1"/>
    <property type="match status" value="1"/>
</dbReference>
<comment type="caution">
    <text evidence="15">The sequence shown here is derived from an EMBL/GenBank/DDBJ whole genome shotgun (WGS) entry which is preliminary data.</text>
</comment>
<sequence length="1099" mass="122343">MSMMFLAYLPPPTGPRLNNSQGKVAELRQELNAGGKKDRGYSIKKIALKKIVANMTMSNNDMVSLFPDIIGCMHIQSLEIKKMCFLYLVNYARMRPEIAVKAIVVLEMDLGDSNPLVRALALRTLSYIHVKEFVHATVPQVRHLLRDGDPYVRKTAAFCVAKLYDHDRQLVEQSDLIDRLNSLLRDDNPTVVASALASLMDIWERSDAIKLTIDYRNASKMVAILPDCSEWGQTYILEALMTYVPQESSEASLLADRIAPRLSHSNSAVVLTCIRVILYLMNYIADQKQISALCKKLSPPLVTLLAKGPEVQYLALRNALLILQRRPDVLRNDIRVFFCKYNDPIYVKVTKLELIFMLANENNIDEVLTELREYATEIDVHFVRKAVRAIGKLAIKIEPAARACINLLLELVATKITYIVQEATVVIRNIFRKYPNQYESIIGTLCEHLDSLDEPEAKAAMVWVIGQYADRIENSDALLEDFLYSFADEPVEVQQALLTATVKLFIQRPTRGQELVPKVLKWATEETDNPDLRDRAYMYWRLLSTDMNAAREIVMGEKPPITAESETLDPQTLEEMCLNVGTLATVYLKPVQTVFRSARPKKLQDSPCLQRGTRPVAGDRQKSLSMFGRGGQPSDIDVRNRAVAAAGDGGAVSPSALNDADAYFASIGPQQMAAMRMDQGDSFGGAGNGRETGYVAPEDPLFGLMRAYRADESKDKVDLGIGAYRDDSAKPWVLPVVKKADEILRNDPELNHEYAPIAGIATYTSKAAELMFGADSPALQQKRIASLQTVSGTGAVHLGALFLSKFFTGEKTVYLSNPTWANHNQIFSNVGIKSAQYPYFSKETRGLDFAGMKSALAAAPERSIVLLHVCAHNPTGVDPTQEQWKEIAVIMKEKNHFPFFDCAYQGFASGDLARDSWAVRYFVEQGFELVVAQSFAKNFGLYGERAGAFHFVTAPAADAETSIARIGSQLTLLQRAEISNPPIYGARIANLVLNDPALFAEWEDNLRTMSGRIKDMRTALRAKLEELKTPGTWNHITDQIGMFSFTGLTEAQALKIRADSHVYMTKNGRISMAGLNTRNVEYVALAIDKVVREAEGAKL</sequence>
<dbReference type="InterPro" id="IPR016024">
    <property type="entry name" value="ARM-type_fold"/>
</dbReference>
<dbReference type="GO" id="GO:0006886">
    <property type="term" value="P:intracellular protein transport"/>
    <property type="evidence" value="ECO:0007669"/>
    <property type="project" value="InterPro"/>
</dbReference>
<accession>A0AAE8N1R6</accession>
<dbReference type="Pfam" id="PF00155">
    <property type="entry name" value="Aminotran_1_2"/>
    <property type="match status" value="1"/>
</dbReference>
<dbReference type="InterPro" id="IPR015421">
    <property type="entry name" value="PyrdxlP-dep_Trfase_major"/>
</dbReference>
<dbReference type="PANTHER" id="PTHR11134">
    <property type="entry name" value="ADAPTOR COMPLEX SUBUNIT BETA FAMILY MEMBER"/>
    <property type="match status" value="1"/>
</dbReference>
<dbReference type="FunFam" id="1.25.10.10:FF:000044">
    <property type="entry name" value="AP complex subunit beta"/>
    <property type="match status" value="1"/>
</dbReference>
<dbReference type="AlphaFoldDB" id="A0AAE8N1R6"/>
<dbReference type="CDD" id="cd00609">
    <property type="entry name" value="AAT_like"/>
    <property type="match status" value="1"/>
</dbReference>
<proteinExistence type="inferred from homology"/>
<evidence type="ECO:0000256" key="8">
    <source>
        <dbReference type="ARBA" id="ARBA00022679"/>
    </source>
</evidence>
<dbReference type="EC" id="2.6.1.1" evidence="12"/>
<dbReference type="Pfam" id="PF01602">
    <property type="entry name" value="Adaptin_N"/>
    <property type="match status" value="1"/>
</dbReference>
<evidence type="ECO:0000259" key="14">
    <source>
        <dbReference type="Pfam" id="PF01602"/>
    </source>
</evidence>
<protein>
    <recommendedName>
        <fullName evidence="12">Aspartate aminotransferase</fullName>
        <ecNumber evidence="12">2.6.1.1</ecNumber>
    </recommendedName>
</protein>
<dbReference type="InterPro" id="IPR000796">
    <property type="entry name" value="Asp_trans"/>
</dbReference>
<evidence type="ECO:0000256" key="5">
    <source>
        <dbReference type="ARBA" id="ARBA00011738"/>
    </source>
</evidence>
<dbReference type="InterPro" id="IPR004838">
    <property type="entry name" value="NHTrfase_class1_PyrdxlP-BS"/>
</dbReference>
<evidence type="ECO:0000256" key="1">
    <source>
        <dbReference type="ARBA" id="ARBA00001933"/>
    </source>
</evidence>
<dbReference type="GO" id="GO:0006520">
    <property type="term" value="P:amino acid metabolic process"/>
    <property type="evidence" value="ECO:0007669"/>
    <property type="project" value="InterPro"/>
</dbReference>
<dbReference type="Gene3D" id="1.25.10.10">
    <property type="entry name" value="Leucine-rich Repeat Variant"/>
    <property type="match status" value="1"/>
</dbReference>
<evidence type="ECO:0000256" key="3">
    <source>
        <dbReference type="ARBA" id="ARBA00006613"/>
    </source>
</evidence>
<dbReference type="GO" id="GO:0030170">
    <property type="term" value="F:pyridoxal phosphate binding"/>
    <property type="evidence" value="ECO:0007669"/>
    <property type="project" value="InterPro"/>
</dbReference>
<comment type="cofactor">
    <cofactor evidence="1">
        <name>pyridoxal 5'-phosphate</name>
        <dbReference type="ChEBI" id="CHEBI:597326"/>
    </cofactor>
</comment>
<evidence type="ECO:0000256" key="4">
    <source>
        <dbReference type="ARBA" id="ARBA00007441"/>
    </source>
</evidence>
<feature type="domain" description="Clathrin/coatomer adaptor adaptin-like N-terminal" evidence="14">
    <location>
        <begin position="29"/>
        <end position="545"/>
    </location>
</feature>
<keyword evidence="7 12" id="KW-0032">Aminotransferase</keyword>
<dbReference type="SUPFAM" id="SSF53383">
    <property type="entry name" value="PLP-dependent transferases"/>
    <property type="match status" value="1"/>
</dbReference>
<dbReference type="Gene3D" id="3.40.640.10">
    <property type="entry name" value="Type I PLP-dependent aspartate aminotransferase-like (Major domain)"/>
    <property type="match status" value="1"/>
</dbReference>
<organism evidence="15 16">
    <name type="scientific">Cephalotrichum gorgonifer</name>
    <dbReference type="NCBI Taxonomy" id="2041049"/>
    <lineage>
        <taxon>Eukaryota</taxon>
        <taxon>Fungi</taxon>
        <taxon>Dikarya</taxon>
        <taxon>Ascomycota</taxon>
        <taxon>Pezizomycotina</taxon>
        <taxon>Sordariomycetes</taxon>
        <taxon>Hypocreomycetidae</taxon>
        <taxon>Microascales</taxon>
        <taxon>Microascaceae</taxon>
        <taxon>Cephalotrichum</taxon>
    </lineage>
</organism>
<keyword evidence="6" id="KW-0813">Transport</keyword>
<evidence type="ECO:0000256" key="10">
    <source>
        <dbReference type="ARBA" id="ARBA00022927"/>
    </source>
</evidence>